<organism evidence="1 2">
    <name type="scientific">Flavobacterium zubiriense</name>
    <dbReference type="NCBI Taxonomy" id="3138075"/>
    <lineage>
        <taxon>Bacteria</taxon>
        <taxon>Pseudomonadati</taxon>
        <taxon>Bacteroidota</taxon>
        <taxon>Flavobacteriia</taxon>
        <taxon>Flavobacteriales</taxon>
        <taxon>Flavobacteriaceae</taxon>
        <taxon>Flavobacterium</taxon>
    </lineage>
</organism>
<proteinExistence type="predicted"/>
<comment type="caution">
    <text evidence="1">The sequence shown here is derived from an EMBL/GenBank/DDBJ whole genome shotgun (WGS) entry which is preliminary data.</text>
</comment>
<keyword evidence="2" id="KW-1185">Reference proteome</keyword>
<gene>
    <name evidence="1" type="ORF">AAGV28_07220</name>
</gene>
<sequence>MKNRTFKEAMHLIWDSPAFCEHEPLKMVFTSTGKVLFMDKNAFNSYLSGNISMQELVELTECDELYRNTQDVLGVETGHLWKASLNVLTLISDDDFVETKLDLKVFEIVE</sequence>
<evidence type="ECO:0000313" key="1">
    <source>
        <dbReference type="EMBL" id="MFA9191159.1"/>
    </source>
</evidence>
<evidence type="ECO:0000313" key="2">
    <source>
        <dbReference type="Proteomes" id="UP001574169"/>
    </source>
</evidence>
<name>A0ABV4TAX2_9FLAO</name>
<accession>A0ABV4TAX2</accession>
<dbReference type="RefSeq" id="WP_373406152.1">
    <property type="nucleotide sequence ID" value="NZ_JBCFQL010000006.1"/>
</dbReference>
<reference evidence="1 2" key="1">
    <citation type="submission" date="2024-04" db="EMBL/GenBank/DDBJ databases">
        <title>New Clade of Flavobacterium.</title>
        <authorList>
            <person name="Matos L."/>
            <person name="Proenca D.N."/>
            <person name="Fransisco R.M."/>
            <person name="Chung A.P."/>
            <person name="Maccario L."/>
            <person name="Sorensen S.J."/>
            <person name="Morais P.V."/>
        </authorList>
    </citation>
    <scope>NUCLEOTIDE SEQUENCE [LARGE SCALE GENOMIC DNA]</scope>
    <source>
        <strain evidence="1 2">FZUC8N2.13</strain>
    </source>
</reference>
<dbReference type="EMBL" id="JBCFQL010000006">
    <property type="protein sequence ID" value="MFA9191159.1"/>
    <property type="molecule type" value="Genomic_DNA"/>
</dbReference>
<protein>
    <submittedName>
        <fullName evidence="1">Uncharacterized protein</fullName>
    </submittedName>
</protein>
<dbReference type="Proteomes" id="UP001574169">
    <property type="component" value="Unassembled WGS sequence"/>
</dbReference>